<proteinExistence type="predicted"/>
<gene>
    <name evidence="1" type="ORF">EZJ19_08365</name>
</gene>
<accession>A0A4V6NAZ8</accession>
<organism evidence="1 2">
    <name type="scientific">Parasulfuritortus cantonensis</name>
    <dbReference type="NCBI Taxonomy" id="2528202"/>
    <lineage>
        <taxon>Bacteria</taxon>
        <taxon>Pseudomonadati</taxon>
        <taxon>Pseudomonadota</taxon>
        <taxon>Betaproteobacteria</taxon>
        <taxon>Nitrosomonadales</taxon>
        <taxon>Thiobacillaceae</taxon>
        <taxon>Parasulfuritortus</taxon>
    </lineage>
</organism>
<keyword evidence="2" id="KW-1185">Reference proteome</keyword>
<comment type="caution">
    <text evidence="1">The sequence shown here is derived from an EMBL/GenBank/DDBJ whole genome shotgun (WGS) entry which is preliminary data.</text>
</comment>
<dbReference type="OrthoDB" id="8773068at2"/>
<dbReference type="RefSeq" id="WP_131446543.1">
    <property type="nucleotide sequence ID" value="NZ_SJZB01000032.1"/>
</dbReference>
<dbReference type="AlphaFoldDB" id="A0A4V6NAZ8"/>
<sequence length="556" mass="62751">MLFEKEPVAKLYAMEELSGLRWQSKLPWAGTLSLREWLEISGGTRAIASRTNLDEIVAGKTVRERKEIADHVAVLMALGNPHALLESGLLKEVTRGAFDYQNRTFVRLLVRDKLMAQIANDPLSTWALNCFDPTRRTLIDAALDAVPMDSLIKAANRLRDESGDSAQSLAGAEALFIAVGRRIAKQEDIPSTLHSVASQVIRHLDTSDDLMLVKPWTHPMETFDDQLAWLCACWSWSLLPETAVDGVPGWLFPGWVKGATDVPYWLEQLMPDRKAEELSSGLMAYWQVLVEWTKEIDCPGESWPAMMVAPFLVKAMKGGLPAQSTWWRKLIGQNWAEKLLLECCKQIGKDAASHVWPSFVMAEREVAERPNKEEDNEPPLYKFEHSRIRFWLVGHLKPAEVLRGLSQDDLVYLAHRPESLPPEVRADLLLSVKDCLPFMGGRESRSFFERFGFHAASAVEVFLGQETLLGSLAGEYLWRWNPKRALNLLGDKDAVATNVRNALYWGCTPQYFPQALAILANDPEVFDREERQRWVRKYLPNAGLHAVPALGLLMAE</sequence>
<evidence type="ECO:0000313" key="2">
    <source>
        <dbReference type="Proteomes" id="UP000295443"/>
    </source>
</evidence>
<reference evidence="1 2" key="1">
    <citation type="submission" date="2019-03" db="EMBL/GenBank/DDBJ databases">
        <title>Genome sequence of Thiobacillaceae bacterium LSR1, a sulfur-oxidizing bacterium isolated from freshwater sediment.</title>
        <authorList>
            <person name="Li S."/>
        </authorList>
    </citation>
    <scope>NUCLEOTIDE SEQUENCE [LARGE SCALE GENOMIC DNA]</scope>
    <source>
        <strain evidence="1 2">LSR1</strain>
    </source>
</reference>
<dbReference type="EMBL" id="SJZB01000032">
    <property type="protein sequence ID" value="TCJ14892.1"/>
    <property type="molecule type" value="Genomic_DNA"/>
</dbReference>
<protein>
    <submittedName>
        <fullName evidence="1">Uncharacterized protein</fullName>
    </submittedName>
</protein>
<name>A0A4V6NAZ8_9PROT</name>
<dbReference type="Proteomes" id="UP000295443">
    <property type="component" value="Unassembled WGS sequence"/>
</dbReference>
<evidence type="ECO:0000313" key="1">
    <source>
        <dbReference type="EMBL" id="TCJ14892.1"/>
    </source>
</evidence>